<dbReference type="PROSITE" id="PS51470">
    <property type="entry name" value="FG_GAP"/>
    <property type="match status" value="1"/>
</dbReference>
<evidence type="ECO:0000256" key="1">
    <source>
        <dbReference type="ARBA" id="ARBA00022729"/>
    </source>
</evidence>
<dbReference type="EMBL" id="BSDT01000001">
    <property type="protein sequence ID" value="GLI44649.1"/>
    <property type="molecule type" value="Genomic_DNA"/>
</dbReference>
<dbReference type="SUPFAM" id="SSF49899">
    <property type="entry name" value="Concanavalin A-like lectins/glucanases"/>
    <property type="match status" value="2"/>
</dbReference>
<organism evidence="7 8">
    <name type="scientific">Glycomyces algeriensis</name>
    <dbReference type="NCBI Taxonomy" id="256037"/>
    <lineage>
        <taxon>Bacteria</taxon>
        <taxon>Bacillati</taxon>
        <taxon>Actinomycetota</taxon>
        <taxon>Actinomycetes</taxon>
        <taxon>Glycomycetales</taxon>
        <taxon>Glycomycetaceae</taxon>
        <taxon>Glycomyces</taxon>
    </lineage>
</organism>
<dbReference type="InterPro" id="IPR013517">
    <property type="entry name" value="FG-GAP"/>
</dbReference>
<dbReference type="Gene3D" id="2.60.120.200">
    <property type="match status" value="2"/>
</dbReference>
<feature type="signal peptide" evidence="5">
    <location>
        <begin position="1"/>
        <end position="21"/>
    </location>
</feature>
<evidence type="ECO:0000259" key="6">
    <source>
        <dbReference type="SMART" id="SM00560"/>
    </source>
</evidence>
<dbReference type="RefSeq" id="WP_270117980.1">
    <property type="nucleotide sequence ID" value="NZ_BAAAOL010000001.1"/>
</dbReference>
<reference evidence="7" key="1">
    <citation type="submission" date="2022-12" db="EMBL/GenBank/DDBJ databases">
        <title>Reference genome sequencing for broad-spectrum identification of bacterial and archaeal isolates by mass spectrometry.</title>
        <authorList>
            <person name="Sekiguchi Y."/>
            <person name="Tourlousse D.M."/>
        </authorList>
    </citation>
    <scope>NUCLEOTIDE SEQUENCE</scope>
    <source>
        <strain evidence="7">LLR39Z86</strain>
    </source>
</reference>
<evidence type="ECO:0000256" key="4">
    <source>
        <dbReference type="ARBA" id="ARBA00023180"/>
    </source>
</evidence>
<evidence type="ECO:0000313" key="7">
    <source>
        <dbReference type="EMBL" id="GLI44649.1"/>
    </source>
</evidence>
<accession>A0A9W6GDA4</accession>
<evidence type="ECO:0000313" key="8">
    <source>
        <dbReference type="Proteomes" id="UP001144313"/>
    </source>
</evidence>
<dbReference type="Pfam" id="PF13385">
    <property type="entry name" value="Laminin_G_3"/>
    <property type="match status" value="2"/>
</dbReference>
<gene>
    <name evidence="7" type="ORF">GALLR39Z86_44990</name>
</gene>
<comment type="caution">
    <text evidence="7">The sequence shown here is derived from an EMBL/GenBank/DDBJ whole genome shotgun (WGS) entry which is preliminary data.</text>
</comment>
<dbReference type="InterPro" id="IPR042837">
    <property type="entry name" value="PTX3"/>
</dbReference>
<dbReference type="PANTHER" id="PTHR46943:SF1">
    <property type="entry name" value="PENTRAXIN-RELATED PROTEIN PTX3"/>
    <property type="match status" value="1"/>
</dbReference>
<dbReference type="Gene3D" id="2.40.128.340">
    <property type="match status" value="1"/>
</dbReference>
<name>A0A9W6GDA4_9ACTN</name>
<dbReference type="InterPro" id="IPR013519">
    <property type="entry name" value="Int_alpha_beta-p"/>
</dbReference>
<feature type="chain" id="PRO_5040809387" description="LamG-like jellyroll fold domain-containing protein" evidence="5">
    <location>
        <begin position="22"/>
        <end position="2002"/>
    </location>
</feature>
<feature type="domain" description="LamG-like jellyroll fold" evidence="6">
    <location>
        <begin position="781"/>
        <end position="920"/>
    </location>
</feature>
<keyword evidence="3" id="KW-1015">Disulfide bond</keyword>
<proteinExistence type="predicted"/>
<keyword evidence="8" id="KW-1185">Reference proteome</keyword>
<keyword evidence="1 5" id="KW-0732">Signal</keyword>
<dbReference type="Pfam" id="PF01839">
    <property type="entry name" value="FG-GAP"/>
    <property type="match status" value="1"/>
</dbReference>
<evidence type="ECO:0000256" key="2">
    <source>
        <dbReference type="ARBA" id="ARBA00022737"/>
    </source>
</evidence>
<dbReference type="Proteomes" id="UP001144313">
    <property type="component" value="Unassembled WGS sequence"/>
</dbReference>
<keyword evidence="4" id="KW-0325">Glycoprotein</keyword>
<dbReference type="SMART" id="SM00191">
    <property type="entry name" value="Int_alpha"/>
    <property type="match status" value="3"/>
</dbReference>
<sequence length="2002" mass="209174">MAFAICGAVSAALISPSPALAAVPSASVGIPPGSRSTDTAVDTEIADAVAEAAATGANVEIDSLATAESEVYAAPDGTFVEDIALEPFQALTGDGTWAPIDNTLVESANGTFVPVTSDSGLEISGGGDNVIARITDIHDRSVAYTWHENLPDPVISGDTATFAEVFPGVDLKIRATNDGFAKVFEVKTAEAAASADVASIELGVELDGFTAAVGETGALEISDYSGAVVYAGPTPTMWDSTPPDEDAGDSASIEWSPSSFALSATVGTAYSDSVLTLTPDAAMLADPAAVYPIRIDPKWVSIGKSAWALASDYGSYANTNYFNGGSFEKDKNGTARLGRAHRQDGSKEQTWRLAFEFNTDKFRGRQILEADFIVQMTYSWVPNCNDVTPSFGIYELDANLRKWTWNKPGSWGDKLATREEGVGSGCGAPRDITTDVTGYVADVAATSDKSIQFGMKVSNEDSCCNSFRRFGPEKTDSGSGGVHLSVRYNTPPNKPTNLLIGGKSCTTGKTVSLGAGVSWSAKATFSDAEADNMTGYLKFTNKSTGAVTVRSVDAANKTTSSWPGIPTSTLADGNYTALAYANDGKVNGPGSASCTVTVDKTAPKAPTVTSADYPNDGVIHGGFGQTGTFTFASTSTDTAGYKWSLQDAADTSLISATNIAAPSLGKPITVPIKMPSSGPLTLSVWAYDKNGNTSAETEYKFLVDDYTDPVTHWKLDEGSGTTAADTDYSYVYNLTRPLTVSGAVWGASAEGDAESGRNDYLTFDGVNDYAQTSAQVVNTAKSFTVSTWVRIHETDVDYSIASQDGLVNSGFMLKYDGESQKFLIVACSQDSSSATCPSAGSTTRAKVDTWYNVTGVYDLATKQIRIYVNGQLQGTTTITGTFNATGKFVLGRDLFAGASTTFFAGDIDEVKVWDRAISLGEIQRWGQHTNGSWSFDGNTNTSFADASGYRNTLTGNGTVELVEGVTGQGGGFNGVNSTATSTSQVINTASDFTISAWVRLDSDDSDATIISQDGAHNSPFYLGYIASSKKWTFRATSGDASGAELTGNLLSEHNAAVGQWTHLTVVYTAPTSSTAGSATLYVNGIKLDDVAEDDKAKGSATTRNFTLWSSTGALRIGSELRGGTVRAFFPGTIDSVVTSTGAFDRQQVAALSDENVRETRSELVSGDFDGDGDTDALAAVNVKERHSEVYVLENDGAGNFTRSEKPALSTEYAQVLEDFGWHLDDAQWRAGNVNQDACDDLILAVPGTSGIEINAFTGVRGGCGAELVDGQWFNDFTQPKLKLENLDANADGVFEVEWLLSETQVQVTDFTGDEADDVVMLRSDGASGYSIWGVSLDAADCIDDCIFGTETRLATGSGSSRQIELAAADFDNNDCGDIAEIRTGADNLADIYIRYNNKVDGLCSASGDAPALAEPVLRMNASGNWNTDRDRVTIGDVNGDGFPDFVMSYRNSSRVRLQAAIFDPGLDQYQMKTMAHANRCTGCTADLTQWQHVDLAMGNVDGSGGDDLLTLRAGVGGAIGALWTRASTNGTYPVALPAWADPTTCFGAEGDVNGDGYPDAVIANGTHDAGGLADSGGFYFVDGATGAVGIVAERTHGTAGTVEAGDQFGYAVDTYDRDGDGCSDIVVGVPGENSGSGSAIILPGAPSGVSNSAVDWFSQQKIGVPGASEAGDRYGFSVAASNRTDGTPVVIIGVPGEDVQTDTTGSSRDGDNSNEVVDAGALVYLQGSTKVWIDQNTVNVGDTVESGDQFGYSIASTPTRFIVGAPYEDGGTSQIVDSGGTFLFSQNISSLGQPSYIDLIDQEDAILASGVEAGDRLGHAVAAVDYWPSGSGVNDVQTRLAFTVPAEDISSNTIIEGGLVHLVNLDSANVSTHVANYTQGSALSDAAENNDHVAATVGLFDLNPTVQANAATLQLAIGVTDEDYKTADDDGFVHITSAAVPAADVDTVVYDPAPITNGKFGTALAALPGSLFITSPGSNTLNRFAWADAASATFKAATAIAS</sequence>
<feature type="domain" description="LamG-like jellyroll fold" evidence="6">
    <location>
        <begin position="990"/>
        <end position="1146"/>
    </location>
</feature>
<dbReference type="SUPFAM" id="SSF69318">
    <property type="entry name" value="Integrin alpha N-terminal domain"/>
    <property type="match status" value="2"/>
</dbReference>
<dbReference type="PANTHER" id="PTHR46943">
    <property type="entry name" value="PENTRAXIN-RELATED PROTEIN PTX3"/>
    <property type="match status" value="1"/>
</dbReference>
<keyword evidence="2" id="KW-0677">Repeat</keyword>
<evidence type="ECO:0000256" key="5">
    <source>
        <dbReference type="SAM" id="SignalP"/>
    </source>
</evidence>
<dbReference type="InterPro" id="IPR013320">
    <property type="entry name" value="ConA-like_dom_sf"/>
</dbReference>
<dbReference type="GO" id="GO:0006955">
    <property type="term" value="P:immune response"/>
    <property type="evidence" value="ECO:0007669"/>
    <property type="project" value="InterPro"/>
</dbReference>
<protein>
    <recommendedName>
        <fullName evidence="6">LamG-like jellyroll fold domain-containing protein</fullName>
    </recommendedName>
</protein>
<dbReference type="InterPro" id="IPR006558">
    <property type="entry name" value="LamG-like"/>
</dbReference>
<dbReference type="Gene3D" id="2.130.10.130">
    <property type="entry name" value="Integrin alpha, N-terminal"/>
    <property type="match status" value="1"/>
</dbReference>
<dbReference type="SMART" id="SM00560">
    <property type="entry name" value="LamGL"/>
    <property type="match status" value="2"/>
</dbReference>
<dbReference type="InterPro" id="IPR028994">
    <property type="entry name" value="Integrin_alpha_N"/>
</dbReference>
<evidence type="ECO:0000256" key="3">
    <source>
        <dbReference type="ARBA" id="ARBA00023157"/>
    </source>
</evidence>